<protein>
    <recommendedName>
        <fullName evidence="3">TRAP transporter solute receptor, TAXI family</fullName>
    </recommendedName>
</protein>
<evidence type="ECO:0000313" key="1">
    <source>
        <dbReference type="EMBL" id="NJB69438.1"/>
    </source>
</evidence>
<dbReference type="NCBIfam" id="TIGR02122">
    <property type="entry name" value="TRAP_TAXI"/>
    <property type="match status" value="1"/>
</dbReference>
<accession>A0A846QMT1</accession>
<proteinExistence type="predicted"/>
<dbReference type="PANTHER" id="PTHR42941:SF1">
    <property type="entry name" value="SLL1037 PROTEIN"/>
    <property type="match status" value="1"/>
</dbReference>
<dbReference type="EMBL" id="JAATJA010000005">
    <property type="protein sequence ID" value="NJB69438.1"/>
    <property type="molecule type" value="Genomic_DNA"/>
</dbReference>
<gene>
    <name evidence="1" type="ORF">GGQ74_003140</name>
</gene>
<name>A0A846QMT1_9BACT</name>
<dbReference type="Gene3D" id="3.40.190.10">
    <property type="entry name" value="Periplasmic binding protein-like II"/>
    <property type="match status" value="2"/>
</dbReference>
<comment type="caution">
    <text evidence="1">The sequence shown here is derived from an EMBL/GenBank/DDBJ whole genome shotgun (WGS) entry which is preliminary data.</text>
</comment>
<dbReference type="InterPro" id="IPR011852">
    <property type="entry name" value="TRAP_TAXI"/>
</dbReference>
<evidence type="ECO:0008006" key="3">
    <source>
        <dbReference type="Google" id="ProtNLM"/>
    </source>
</evidence>
<organism evidence="1 2">
    <name type="scientific">Desulfobaculum xiamenense</name>
    <dbReference type="NCBI Taxonomy" id="995050"/>
    <lineage>
        <taxon>Bacteria</taxon>
        <taxon>Pseudomonadati</taxon>
        <taxon>Thermodesulfobacteriota</taxon>
        <taxon>Desulfovibrionia</taxon>
        <taxon>Desulfovibrionales</taxon>
        <taxon>Desulfovibrionaceae</taxon>
        <taxon>Desulfobaculum</taxon>
    </lineage>
</organism>
<dbReference type="CDD" id="cd13520">
    <property type="entry name" value="PBP2_TAXI_TRAP"/>
    <property type="match status" value="1"/>
</dbReference>
<reference evidence="1 2" key="1">
    <citation type="submission" date="2020-03" db="EMBL/GenBank/DDBJ databases">
        <title>Genomic Encyclopedia of Type Strains, Phase IV (KMG-IV): sequencing the most valuable type-strain genomes for metagenomic binning, comparative biology and taxonomic classification.</title>
        <authorList>
            <person name="Goeker M."/>
        </authorList>
    </citation>
    <scope>NUCLEOTIDE SEQUENCE [LARGE SCALE GENOMIC DNA]</scope>
    <source>
        <strain evidence="1 2">DSM 24233</strain>
    </source>
</reference>
<keyword evidence="2" id="KW-1185">Reference proteome</keyword>
<sequence>MTMKGGYRLSIVTIATLALIICAWSSPALAKKAYLAYGGGPVGGTFNYFANAMASYISKSYDDIEVSSEGSGGSTANLKRLDKGDVDFGIVYSGDAYLGRHGRLPEDGNKYTNVRAISYLYGAPAHLVVKKGAGYKSAMDLAGKRVAIGNAGSGAAAAAERFFRHIGIWDKIKRQNMGYSAAASAFNDGKLDAFWVFVGYPNSSVIEAAARDEIQLLNVHDDAVQTGFYDVYPFYSPVQIPAGTYRGQDGPTKSFQDAAYWCTNNVLSEDLVYRAVSCIYSPEGLNHMVAAKKTASSMTIVDGLKGVAIPVHPGAAKFWQEKGLKVPTPE</sequence>
<dbReference type="RefSeq" id="WP_245168333.1">
    <property type="nucleotide sequence ID" value="NZ_JAATJA010000005.1"/>
</dbReference>
<dbReference type="SUPFAM" id="SSF53850">
    <property type="entry name" value="Periplasmic binding protein-like II"/>
    <property type="match status" value="1"/>
</dbReference>
<evidence type="ECO:0000313" key="2">
    <source>
        <dbReference type="Proteomes" id="UP000580856"/>
    </source>
</evidence>
<dbReference type="Pfam" id="PF16868">
    <property type="entry name" value="NMT1_3"/>
    <property type="match status" value="1"/>
</dbReference>
<dbReference type="Proteomes" id="UP000580856">
    <property type="component" value="Unassembled WGS sequence"/>
</dbReference>
<dbReference type="AlphaFoldDB" id="A0A846QMT1"/>
<dbReference type="PANTHER" id="PTHR42941">
    <property type="entry name" value="SLL1037 PROTEIN"/>
    <property type="match status" value="1"/>
</dbReference>